<protein>
    <recommendedName>
        <fullName evidence="1">FAR1 domain-containing protein</fullName>
    </recommendedName>
</protein>
<evidence type="ECO:0000313" key="2">
    <source>
        <dbReference type="EMBL" id="KYP63828.1"/>
    </source>
</evidence>
<dbReference type="Gramene" id="C.cajan_17884.t">
    <property type="protein sequence ID" value="C.cajan_17884.t.cds1"/>
    <property type="gene ID" value="C.cajan_17884"/>
</dbReference>
<keyword evidence="3" id="KW-1185">Reference proteome</keyword>
<organism evidence="2 3">
    <name type="scientific">Cajanus cajan</name>
    <name type="common">Pigeon pea</name>
    <name type="synonym">Cajanus indicus</name>
    <dbReference type="NCBI Taxonomy" id="3821"/>
    <lineage>
        <taxon>Eukaryota</taxon>
        <taxon>Viridiplantae</taxon>
        <taxon>Streptophyta</taxon>
        <taxon>Embryophyta</taxon>
        <taxon>Tracheophyta</taxon>
        <taxon>Spermatophyta</taxon>
        <taxon>Magnoliopsida</taxon>
        <taxon>eudicotyledons</taxon>
        <taxon>Gunneridae</taxon>
        <taxon>Pentapetalae</taxon>
        <taxon>rosids</taxon>
        <taxon>fabids</taxon>
        <taxon>Fabales</taxon>
        <taxon>Fabaceae</taxon>
        <taxon>Papilionoideae</taxon>
        <taxon>50 kb inversion clade</taxon>
        <taxon>NPAAA clade</taxon>
        <taxon>indigoferoid/millettioid clade</taxon>
        <taxon>Phaseoleae</taxon>
        <taxon>Cajanus</taxon>
    </lineage>
</organism>
<dbReference type="Pfam" id="PF03101">
    <property type="entry name" value="FAR1"/>
    <property type="match status" value="1"/>
</dbReference>
<name>A0A151T9V1_CAJCA</name>
<dbReference type="InterPro" id="IPR004330">
    <property type="entry name" value="FAR1_DNA_bnd_dom"/>
</dbReference>
<dbReference type="EMBL" id="CM003609">
    <property type="protein sequence ID" value="KYP63828.1"/>
    <property type="molecule type" value="Genomic_DNA"/>
</dbReference>
<dbReference type="PANTHER" id="PTHR46328">
    <property type="entry name" value="FAR-RED IMPAIRED RESPONSIVE (FAR1) FAMILY PROTEIN-RELATED"/>
    <property type="match status" value="1"/>
</dbReference>
<proteinExistence type="predicted"/>
<accession>A0A151T9V1</accession>
<feature type="domain" description="FAR1" evidence="1">
    <location>
        <begin position="2"/>
        <end position="62"/>
    </location>
</feature>
<gene>
    <name evidence="2" type="ORF">KK1_018415</name>
</gene>
<evidence type="ECO:0000259" key="1">
    <source>
        <dbReference type="Pfam" id="PF03101"/>
    </source>
</evidence>
<evidence type="ECO:0000313" key="3">
    <source>
        <dbReference type="Proteomes" id="UP000075243"/>
    </source>
</evidence>
<dbReference type="Proteomes" id="UP000075243">
    <property type="component" value="Chromosome 7"/>
</dbReference>
<sequence length="92" mass="11109">MRQFLCNKGGLRDKKHLMRDDRKKGHRPLSRTNCKAKLRVRLDPKTSKWKVVSFEEGHNHDYKKNVNFRRNISDGYGSVKNFRWIYISVRNF</sequence>
<dbReference type="AlphaFoldDB" id="A0A151T9V1"/>
<reference evidence="2 3" key="1">
    <citation type="journal article" date="2012" name="Nat. Biotechnol.">
        <title>Draft genome sequence of pigeonpea (Cajanus cajan), an orphan legume crop of resource-poor farmers.</title>
        <authorList>
            <person name="Varshney R.K."/>
            <person name="Chen W."/>
            <person name="Li Y."/>
            <person name="Bharti A.K."/>
            <person name="Saxena R.K."/>
            <person name="Schlueter J.A."/>
            <person name="Donoghue M.T."/>
            <person name="Azam S."/>
            <person name="Fan G."/>
            <person name="Whaley A.M."/>
            <person name="Farmer A.D."/>
            <person name="Sheridan J."/>
            <person name="Iwata A."/>
            <person name="Tuteja R."/>
            <person name="Penmetsa R.V."/>
            <person name="Wu W."/>
            <person name="Upadhyaya H.D."/>
            <person name="Yang S.P."/>
            <person name="Shah T."/>
            <person name="Saxena K.B."/>
            <person name="Michael T."/>
            <person name="McCombie W.R."/>
            <person name="Yang B."/>
            <person name="Zhang G."/>
            <person name="Yang H."/>
            <person name="Wang J."/>
            <person name="Spillane C."/>
            <person name="Cook D.R."/>
            <person name="May G.D."/>
            <person name="Xu X."/>
            <person name="Jackson S.A."/>
        </authorList>
    </citation>
    <scope>NUCLEOTIDE SEQUENCE [LARGE SCALE GENOMIC DNA]</scope>
    <source>
        <strain evidence="3">cv. Asha</strain>
    </source>
</reference>
<dbReference type="PANTHER" id="PTHR46328:SF33">
    <property type="entry name" value="FAR1 DNA-BINDING DOMAIN PROTEIN"/>
    <property type="match status" value="1"/>
</dbReference>